<evidence type="ECO:0000256" key="2">
    <source>
        <dbReference type="ARBA" id="ARBA00022519"/>
    </source>
</evidence>
<dbReference type="KEGG" id="sfu:Sfum_2072"/>
<dbReference type="eggNOG" id="COG3117">
    <property type="taxonomic scope" value="Bacteria"/>
</dbReference>
<reference evidence="7 8" key="1">
    <citation type="submission" date="2006-10" db="EMBL/GenBank/DDBJ databases">
        <title>Complete sequence of Syntrophobacter fumaroxidans MPOB.</title>
        <authorList>
            <consortium name="US DOE Joint Genome Institute"/>
            <person name="Copeland A."/>
            <person name="Lucas S."/>
            <person name="Lapidus A."/>
            <person name="Barry K."/>
            <person name="Detter J.C."/>
            <person name="Glavina del Rio T."/>
            <person name="Hammon N."/>
            <person name="Israni S."/>
            <person name="Pitluck S."/>
            <person name="Goltsman E.G."/>
            <person name="Martinez M."/>
            <person name="Schmutz J."/>
            <person name="Larimer F."/>
            <person name="Land M."/>
            <person name="Hauser L."/>
            <person name="Kyrpides N."/>
            <person name="Kim E."/>
            <person name="Boone D.R."/>
            <person name="Brockman F."/>
            <person name="Culley D."/>
            <person name="Ferry J."/>
            <person name="Gunsalus R."/>
            <person name="McInerney M.J."/>
            <person name="Morrison M."/>
            <person name="Plugge C."/>
            <person name="Rohlin L."/>
            <person name="Scholten J."/>
            <person name="Sieber J."/>
            <person name="Stams A.J.M."/>
            <person name="Worm P."/>
            <person name="Henstra A.M."/>
            <person name="Richardson P."/>
        </authorList>
    </citation>
    <scope>NUCLEOTIDE SEQUENCE [LARGE SCALE GENOMIC DNA]</scope>
    <source>
        <strain evidence="8">DSM 10017 / MPOB</strain>
    </source>
</reference>
<dbReference type="NCBIfam" id="TIGR04409">
    <property type="entry name" value="LptC_YrbK"/>
    <property type="match status" value="1"/>
</dbReference>
<dbReference type="InterPro" id="IPR010664">
    <property type="entry name" value="LipoPS_assembly_LptC-rel"/>
</dbReference>
<evidence type="ECO:0000256" key="1">
    <source>
        <dbReference type="ARBA" id="ARBA00022475"/>
    </source>
</evidence>
<gene>
    <name evidence="7" type="ordered locus">Sfum_2072</name>
</gene>
<keyword evidence="2" id="KW-0997">Cell inner membrane</keyword>
<dbReference type="GO" id="GO:0005886">
    <property type="term" value="C:plasma membrane"/>
    <property type="evidence" value="ECO:0007669"/>
    <property type="project" value="InterPro"/>
</dbReference>
<dbReference type="PANTHER" id="PTHR37481">
    <property type="entry name" value="LIPOPOLYSACCHARIDE EXPORT SYSTEM PROTEIN LPTC"/>
    <property type="match status" value="1"/>
</dbReference>
<dbReference type="Pfam" id="PF06835">
    <property type="entry name" value="LptC"/>
    <property type="match status" value="1"/>
</dbReference>
<sequence precursor="true">MGISRKFIQGLVLFIALGVSAVLVFGVWRGKTRTAQQPAPVAAPQDAEMKLTDMEFTEMQEGKRAWTLRASEAEYFQDEQKTALKAVRITFFLSDGDEIRLESNAGILYAGSKNIEVWDSVRASLPRGYELTTTRAAYDHQKRLISSETPIQLNGADVVLEGSRWHYRISDEAAVLEGGVKASLSFLPKQGKTTSARPK</sequence>
<keyword evidence="3 6" id="KW-0812">Transmembrane</keyword>
<accession>A0LK03</accession>
<dbReference type="STRING" id="335543.Sfum_2072"/>
<evidence type="ECO:0000256" key="6">
    <source>
        <dbReference type="SAM" id="Phobius"/>
    </source>
</evidence>
<dbReference type="RefSeq" id="WP_011698924.1">
    <property type="nucleotide sequence ID" value="NC_008554.1"/>
</dbReference>
<protein>
    <recommendedName>
        <fullName evidence="9">LPS export ABC transporter periplasmic protein LptC</fullName>
    </recommendedName>
</protein>
<dbReference type="Gene3D" id="2.60.450.10">
    <property type="entry name" value="Lipopolysaccharide (LPS) transport protein A like domain"/>
    <property type="match status" value="1"/>
</dbReference>
<dbReference type="InterPro" id="IPR052363">
    <property type="entry name" value="LPS_export_LptC"/>
</dbReference>
<dbReference type="OrthoDB" id="5397263at2"/>
<dbReference type="AlphaFoldDB" id="A0LK03"/>
<dbReference type="GO" id="GO:0017089">
    <property type="term" value="F:glycolipid transfer activity"/>
    <property type="evidence" value="ECO:0007669"/>
    <property type="project" value="TreeGrafter"/>
</dbReference>
<feature type="transmembrane region" description="Helical" evidence="6">
    <location>
        <begin position="7"/>
        <end position="28"/>
    </location>
</feature>
<name>A0LK03_SYNFM</name>
<dbReference type="InterPro" id="IPR026265">
    <property type="entry name" value="LptC"/>
</dbReference>
<dbReference type="GO" id="GO:0030288">
    <property type="term" value="C:outer membrane-bounded periplasmic space"/>
    <property type="evidence" value="ECO:0007669"/>
    <property type="project" value="TreeGrafter"/>
</dbReference>
<evidence type="ECO:0000256" key="4">
    <source>
        <dbReference type="ARBA" id="ARBA00022989"/>
    </source>
</evidence>
<dbReference type="Proteomes" id="UP000001784">
    <property type="component" value="Chromosome"/>
</dbReference>
<keyword evidence="5 6" id="KW-0472">Membrane</keyword>
<dbReference type="PANTHER" id="PTHR37481:SF1">
    <property type="entry name" value="LIPOPOLYSACCHARIDE EXPORT SYSTEM PROTEIN LPTC"/>
    <property type="match status" value="1"/>
</dbReference>
<dbReference type="GO" id="GO:0015221">
    <property type="term" value="F:lipopolysaccharide transmembrane transporter activity"/>
    <property type="evidence" value="ECO:0007669"/>
    <property type="project" value="InterPro"/>
</dbReference>
<keyword evidence="1" id="KW-1003">Cell membrane</keyword>
<evidence type="ECO:0000256" key="5">
    <source>
        <dbReference type="ARBA" id="ARBA00023136"/>
    </source>
</evidence>
<evidence type="ECO:0000313" key="8">
    <source>
        <dbReference type="Proteomes" id="UP000001784"/>
    </source>
</evidence>
<dbReference type="HOGENOM" id="CLU_1371607_0_0_7"/>
<dbReference type="InParanoid" id="A0LK03"/>
<keyword evidence="4 6" id="KW-1133">Transmembrane helix</keyword>
<dbReference type="EMBL" id="CP000478">
    <property type="protein sequence ID" value="ABK17755.1"/>
    <property type="molecule type" value="Genomic_DNA"/>
</dbReference>
<organism evidence="7 8">
    <name type="scientific">Syntrophobacter fumaroxidans (strain DSM 10017 / MPOB)</name>
    <dbReference type="NCBI Taxonomy" id="335543"/>
    <lineage>
        <taxon>Bacteria</taxon>
        <taxon>Pseudomonadati</taxon>
        <taxon>Thermodesulfobacteriota</taxon>
        <taxon>Syntrophobacteria</taxon>
        <taxon>Syntrophobacterales</taxon>
        <taxon>Syntrophobacteraceae</taxon>
        <taxon>Syntrophobacter</taxon>
    </lineage>
</organism>
<evidence type="ECO:0008006" key="9">
    <source>
        <dbReference type="Google" id="ProtNLM"/>
    </source>
</evidence>
<evidence type="ECO:0000256" key="3">
    <source>
        <dbReference type="ARBA" id="ARBA00022692"/>
    </source>
</evidence>
<keyword evidence="8" id="KW-1185">Reference proteome</keyword>
<evidence type="ECO:0000313" key="7">
    <source>
        <dbReference type="EMBL" id="ABK17755.1"/>
    </source>
</evidence>
<proteinExistence type="predicted"/>